<evidence type="ECO:0000259" key="1">
    <source>
        <dbReference type="Pfam" id="PF00899"/>
    </source>
</evidence>
<dbReference type="NCBIfam" id="NF004805">
    <property type="entry name" value="PRK06153.1-4"/>
    <property type="match status" value="1"/>
</dbReference>
<sequence length="393" mass="43763">MQHQLINHSPDLKRLRDEGYDLEVKGGYVCIHHIPYVNAEMQVKYGKLICALSITSPTSISKPADHTAYFMGEMPCHKDGVPYTSIVNNSQVTPLVDGYIGNHYLSSKPACGYYDDFYDKLTRYASLISAPAKSIDGTATETPFNPFRDDIEDSSFNYFDTNASRANIVQVNAKLSGQKIVIIGLGGTGSYILDQVAKTPVAEIHLYDADVFSQHNAFRSPGAPSIEELDLKKSKAEYFADIYSKMHKGVIPHVEYITVENVQLLKDASYVFICIDNNSARKCIIDELLKLKVSFIDVGLGVTLVDDQLIGIVRTTTGTDLKNDHLTKRIPIEETEGNEYRTNIQIADLNTLNAIMAVIKWKKLSAFYQDLVEEHQTTYSINVAQLLNGDTTA</sequence>
<dbReference type="Pfam" id="PF20590">
    <property type="entry name" value="DUF6791"/>
    <property type="match status" value="1"/>
</dbReference>
<dbReference type="InterPro" id="IPR035985">
    <property type="entry name" value="Ubiquitin-activating_enz"/>
</dbReference>
<proteinExistence type="predicted"/>
<organism evidence="3 4">
    <name type="scientific">Pedobacter frigidisoli</name>
    <dbReference type="NCBI Taxonomy" id="2530455"/>
    <lineage>
        <taxon>Bacteria</taxon>
        <taxon>Pseudomonadati</taxon>
        <taxon>Bacteroidota</taxon>
        <taxon>Sphingobacteriia</taxon>
        <taxon>Sphingobacteriales</taxon>
        <taxon>Sphingobacteriaceae</taxon>
        <taxon>Pedobacter</taxon>
    </lineage>
</organism>
<keyword evidence="4" id="KW-1185">Reference proteome</keyword>
<comment type="caution">
    <text evidence="3">The sequence shown here is derived from an EMBL/GenBank/DDBJ whole genome shotgun (WGS) entry which is preliminary data.</text>
</comment>
<dbReference type="Pfam" id="PF00899">
    <property type="entry name" value="ThiF"/>
    <property type="match status" value="1"/>
</dbReference>
<reference evidence="3 4" key="1">
    <citation type="submission" date="2019-02" db="EMBL/GenBank/DDBJ databases">
        <title>Pedobacter sp. RP-3-11 sp. nov., isolated from Arctic soil.</title>
        <authorList>
            <person name="Dahal R.H."/>
        </authorList>
    </citation>
    <scope>NUCLEOTIDE SEQUENCE [LARGE SCALE GENOMIC DNA]</scope>
    <source>
        <strain evidence="3 4">RP-3-11</strain>
    </source>
</reference>
<dbReference type="SUPFAM" id="SSF69572">
    <property type="entry name" value="Activating enzymes of the ubiquitin-like proteins"/>
    <property type="match status" value="1"/>
</dbReference>
<evidence type="ECO:0000313" key="4">
    <source>
        <dbReference type="Proteomes" id="UP000291485"/>
    </source>
</evidence>
<feature type="domain" description="THIF-type NAD/FAD binding fold" evidence="1">
    <location>
        <begin position="173"/>
        <end position="300"/>
    </location>
</feature>
<name>A0A4R0P7G5_9SPHI</name>
<dbReference type="CDD" id="cd01483">
    <property type="entry name" value="E1_enzyme_family"/>
    <property type="match status" value="1"/>
</dbReference>
<dbReference type="OrthoDB" id="8773615at2"/>
<protein>
    <submittedName>
        <fullName evidence="3">ThiF family adenylyltransferase</fullName>
    </submittedName>
</protein>
<dbReference type="EMBL" id="SJSN01000001">
    <property type="protein sequence ID" value="TCD12969.1"/>
    <property type="molecule type" value="Genomic_DNA"/>
</dbReference>
<keyword evidence="3" id="KW-0808">Transferase</keyword>
<dbReference type="InterPro" id="IPR000594">
    <property type="entry name" value="ThiF_NAD_FAD-bd"/>
</dbReference>
<evidence type="ECO:0000259" key="2">
    <source>
        <dbReference type="Pfam" id="PF20590"/>
    </source>
</evidence>
<accession>A0A4R0P7G5</accession>
<dbReference type="NCBIfam" id="NF004804">
    <property type="entry name" value="PRK06153.1-3"/>
    <property type="match status" value="1"/>
</dbReference>
<dbReference type="Proteomes" id="UP000291485">
    <property type="component" value="Unassembled WGS sequence"/>
</dbReference>
<dbReference type="RefSeq" id="WP_131556402.1">
    <property type="nucleotide sequence ID" value="NZ_SJSN01000001.1"/>
</dbReference>
<dbReference type="GO" id="GO:0016779">
    <property type="term" value="F:nucleotidyltransferase activity"/>
    <property type="evidence" value="ECO:0007669"/>
    <property type="project" value="UniProtKB-KW"/>
</dbReference>
<gene>
    <name evidence="3" type="ORF">EZ449_02680</name>
</gene>
<evidence type="ECO:0000313" key="3">
    <source>
        <dbReference type="EMBL" id="TCD12969.1"/>
    </source>
</evidence>
<dbReference type="AlphaFoldDB" id="A0A4R0P7G5"/>
<dbReference type="InterPro" id="IPR046741">
    <property type="entry name" value="DUF6791"/>
</dbReference>
<keyword evidence="3" id="KW-0548">Nucleotidyltransferase</keyword>
<dbReference type="GO" id="GO:0008641">
    <property type="term" value="F:ubiquitin-like modifier activating enzyme activity"/>
    <property type="evidence" value="ECO:0007669"/>
    <property type="project" value="InterPro"/>
</dbReference>
<dbReference type="Gene3D" id="3.40.50.720">
    <property type="entry name" value="NAD(P)-binding Rossmann-like Domain"/>
    <property type="match status" value="1"/>
</dbReference>
<feature type="domain" description="DUF6791" evidence="2">
    <location>
        <begin position="10"/>
        <end position="161"/>
    </location>
</feature>